<dbReference type="EC" id="2.1.1.-" evidence="2"/>
<dbReference type="PANTHER" id="PTHR43667:SF2">
    <property type="entry name" value="FATTY ACID C-METHYL TRANSFERASE"/>
    <property type="match status" value="1"/>
</dbReference>
<accession>A0ABD8AAI6</accession>
<dbReference type="Pfam" id="PF13649">
    <property type="entry name" value="Methyltransf_25"/>
    <property type="match status" value="1"/>
</dbReference>
<reference evidence="2 3" key="1">
    <citation type="submission" date="2023-10" db="EMBL/GenBank/DDBJ databases">
        <title>The complete genome sequence of Methanoculleus palmolei DSM 4273.</title>
        <authorList>
            <person name="Lai S.-J."/>
            <person name="You Y.-T."/>
            <person name="Chen S.-C."/>
        </authorList>
    </citation>
    <scope>NUCLEOTIDE SEQUENCE [LARGE SCALE GENOMIC DNA]</scope>
    <source>
        <strain evidence="2 3">DSM 4273</strain>
    </source>
</reference>
<dbReference type="PANTHER" id="PTHR43667">
    <property type="entry name" value="CYCLOPROPANE-FATTY-ACYL-PHOSPHOLIPID SYNTHASE"/>
    <property type="match status" value="1"/>
</dbReference>
<dbReference type="GO" id="GO:0032259">
    <property type="term" value="P:methylation"/>
    <property type="evidence" value="ECO:0007669"/>
    <property type="project" value="UniProtKB-KW"/>
</dbReference>
<evidence type="ECO:0000259" key="1">
    <source>
        <dbReference type="Pfam" id="PF13649"/>
    </source>
</evidence>
<keyword evidence="2" id="KW-0808">Transferase</keyword>
<sequence length="278" mass="31382">MYRIIDWNELWKAIYVNSPERLQKEHDPAAVWDRRAAAYRRVTRDEKQATEQELGILDLAPGETVLDVGAGTGRLAVPIARTAAHVTALDPSGGMLAVLQEQMATEELSNYSCVRMRWEDAVVGRDIEPHDVVVAAFSLGFYDLAAALRKLDAAALRGVYLFWHAGEWRSPEEMALYRTVFGEAAALRKGYPDYIYPVNILHDAGIYPNVRIYRAVWEAVYDSVDEAARTWMGMHDPAPEALAPVREYFAHVLSRNESGKYVEASVRPTAAIWWTKDR</sequence>
<dbReference type="Proteomes" id="UP001626603">
    <property type="component" value="Chromosome"/>
</dbReference>
<organism evidence="2 3">
    <name type="scientific">Methanoculleus palmolei</name>
    <dbReference type="NCBI Taxonomy" id="72612"/>
    <lineage>
        <taxon>Archaea</taxon>
        <taxon>Methanobacteriati</taxon>
        <taxon>Methanobacteriota</taxon>
        <taxon>Stenosarchaea group</taxon>
        <taxon>Methanomicrobia</taxon>
        <taxon>Methanomicrobiales</taxon>
        <taxon>Methanomicrobiaceae</taxon>
        <taxon>Methanoculleus</taxon>
    </lineage>
</organism>
<dbReference type="CDD" id="cd02440">
    <property type="entry name" value="AdoMet_MTases"/>
    <property type="match status" value="1"/>
</dbReference>
<proteinExistence type="predicted"/>
<dbReference type="InterPro" id="IPR041698">
    <property type="entry name" value="Methyltransf_25"/>
</dbReference>
<dbReference type="GO" id="GO:0008168">
    <property type="term" value="F:methyltransferase activity"/>
    <property type="evidence" value="ECO:0007669"/>
    <property type="project" value="UniProtKB-KW"/>
</dbReference>
<dbReference type="Gene3D" id="3.40.50.150">
    <property type="entry name" value="Vaccinia Virus protein VP39"/>
    <property type="match status" value="1"/>
</dbReference>
<evidence type="ECO:0000313" key="3">
    <source>
        <dbReference type="Proteomes" id="UP001626603"/>
    </source>
</evidence>
<dbReference type="AlphaFoldDB" id="A0ABD8AAI6"/>
<dbReference type="InterPro" id="IPR050723">
    <property type="entry name" value="CFA/CMAS"/>
</dbReference>
<keyword evidence="3" id="KW-1185">Reference proteome</keyword>
<dbReference type="EMBL" id="CP137641">
    <property type="protein sequence ID" value="WOX56135.1"/>
    <property type="molecule type" value="Genomic_DNA"/>
</dbReference>
<dbReference type="InterPro" id="IPR029063">
    <property type="entry name" value="SAM-dependent_MTases_sf"/>
</dbReference>
<evidence type="ECO:0000313" key="2">
    <source>
        <dbReference type="EMBL" id="WOX56135.1"/>
    </source>
</evidence>
<protein>
    <submittedName>
        <fullName evidence="2">Class I SAM-dependent methyltransferase</fullName>
        <ecNumber evidence="2">2.1.1.-</ecNumber>
    </submittedName>
</protein>
<gene>
    <name evidence="2" type="ORF">R6Y95_02070</name>
</gene>
<feature type="domain" description="Methyltransferase" evidence="1">
    <location>
        <begin position="65"/>
        <end position="150"/>
    </location>
</feature>
<dbReference type="SUPFAM" id="SSF53335">
    <property type="entry name" value="S-adenosyl-L-methionine-dependent methyltransferases"/>
    <property type="match status" value="1"/>
</dbReference>
<name>A0ABD8AAI6_9EURY</name>
<keyword evidence="2" id="KW-0489">Methyltransferase</keyword>